<reference evidence="1 2" key="1">
    <citation type="submission" date="2019-10" db="EMBL/GenBank/DDBJ databases">
        <authorList>
            <person name="Garlena R.A."/>
            <person name="Russell D.A."/>
            <person name="Pope W.H."/>
            <person name="Jacobs-Sera D."/>
            <person name="Hatfull G.F."/>
        </authorList>
    </citation>
    <scope>NUCLEOTIDE SEQUENCE [LARGE SCALE GENOMIC DNA]</scope>
</reference>
<proteinExistence type="predicted"/>
<dbReference type="RefSeq" id="YP_010059656.1">
    <property type="nucleotide sequence ID" value="NC_054726.1"/>
</dbReference>
<protein>
    <submittedName>
        <fullName evidence="1">Uncharacterized protein</fullName>
    </submittedName>
</protein>
<dbReference type="EMBL" id="MN586040">
    <property type="protein sequence ID" value="QGJ95041.1"/>
    <property type="molecule type" value="Genomic_DNA"/>
</dbReference>
<dbReference type="KEGG" id="vg:64766888"/>
<evidence type="ECO:0000313" key="1">
    <source>
        <dbReference type="EMBL" id="QGJ95041.1"/>
    </source>
</evidence>
<keyword evidence="2" id="KW-1185">Reference proteome</keyword>
<dbReference type="Proteomes" id="UP000423065">
    <property type="component" value="Segment"/>
</dbReference>
<dbReference type="GeneID" id="64766888"/>
<accession>A0A649VS17</accession>
<sequence length="65" mass="7612">MIECRVRADVDIKKWAELYDTDGQKISEVRKDIRTWMRETVIDAMEDEGLLLLDPDGKPVTNLFE</sequence>
<organism evidence="1 2">
    <name type="scientific">Gordonia phage Stormageddon</name>
    <dbReference type="NCBI Taxonomy" id="2656541"/>
    <lineage>
        <taxon>Viruses</taxon>
        <taxon>Duplodnaviria</taxon>
        <taxon>Heunggongvirae</taxon>
        <taxon>Uroviricota</taxon>
        <taxon>Caudoviricetes</taxon>
        <taxon>Stormageddonvirus</taxon>
        <taxon>Stormageddonvirus Stormageddon</taxon>
    </lineage>
</organism>
<gene>
    <name evidence="1" type="primary">181</name>
    <name evidence="1" type="ORF">SEA_STORMAGEDDON_181</name>
</gene>
<name>A0A649VS17_9CAUD</name>
<evidence type="ECO:0000313" key="2">
    <source>
        <dbReference type="Proteomes" id="UP000423065"/>
    </source>
</evidence>